<accession>A0A0B9AXU5</accession>
<organism evidence="1 2">
    <name type="scientific">Brevibacterium linens</name>
    <dbReference type="NCBI Taxonomy" id="1703"/>
    <lineage>
        <taxon>Bacteria</taxon>
        <taxon>Bacillati</taxon>
        <taxon>Actinomycetota</taxon>
        <taxon>Actinomycetes</taxon>
        <taxon>Micrococcales</taxon>
        <taxon>Brevibacteriaceae</taxon>
        <taxon>Brevibacterium</taxon>
    </lineage>
</organism>
<proteinExistence type="predicted"/>
<evidence type="ECO:0000313" key="2">
    <source>
        <dbReference type="Proteomes" id="UP000031488"/>
    </source>
</evidence>
<reference evidence="1 2" key="1">
    <citation type="submission" date="2014-11" db="EMBL/GenBank/DDBJ databases">
        <title>Draft Genome Sequence of Brevibacterium linens AE038-8.</title>
        <authorList>
            <person name="Maizel D."/>
            <person name="Utturkar S.M."/>
            <person name="Brown S.D."/>
            <person name="Ferrero M."/>
            <person name="Rosen B.P."/>
        </authorList>
    </citation>
    <scope>NUCLEOTIDE SEQUENCE [LARGE SCALE GENOMIC DNA]</scope>
    <source>
        <strain evidence="1 2">AE038-8</strain>
    </source>
</reference>
<comment type="caution">
    <text evidence="1">The sequence shown here is derived from an EMBL/GenBank/DDBJ whole genome shotgun (WGS) entry which is preliminary data.</text>
</comment>
<dbReference type="OrthoDB" id="3515845at2"/>
<keyword evidence="2" id="KW-1185">Reference proteome</keyword>
<gene>
    <name evidence="1" type="ORF">AE0388_0008</name>
</gene>
<protein>
    <submittedName>
        <fullName evidence="1">Uncharacterized protein</fullName>
    </submittedName>
</protein>
<name>A0A0B9AXU5_BRELN</name>
<dbReference type="Proteomes" id="UP000031488">
    <property type="component" value="Unassembled WGS sequence"/>
</dbReference>
<dbReference type="PATRIC" id="fig|1703.6.peg.130"/>
<dbReference type="AlphaFoldDB" id="A0A0B9AXU5"/>
<sequence>MSEWRYIASRLNGDGTETFLDWNLPLSDVSVQESLSGHGGLDAKITPEVASLKDDDGKPLFVPWSTAIYAEASGQIRGGGIVTQLPMDGPTISLDCIGFSGYLEGQPWLGEDKYDTADPLVIDRYIIEEFQKKPFNLGLVPAGAKESQRVQLSETVTGKKELYYLAYWQTLDLDKERTQLAEIGGYEWTVKHRWADGDQDRVIHEIEYGYPKLGSRRTDLRFVVGENIPDNIPATDDGDEYASHVLVLGSGQGRKMVRADDSRPTKRLGRWKVVSDKAIGKDKVAKTRVASELKALSGELDITEITVWDHDNAPVGTYHAGDEILIQSGVGWADFGDLWVRILGVIHHPEKNTSTLQIRRSEKIT</sequence>
<dbReference type="EMBL" id="JTJZ01000010">
    <property type="protein sequence ID" value="KHS54184.1"/>
    <property type="molecule type" value="Genomic_DNA"/>
</dbReference>
<dbReference type="RefSeq" id="WP_152609553.1">
    <property type="nucleotide sequence ID" value="NZ_JTJZ01000010.1"/>
</dbReference>
<evidence type="ECO:0000313" key="1">
    <source>
        <dbReference type="EMBL" id="KHS54184.1"/>
    </source>
</evidence>